<proteinExistence type="predicted"/>
<dbReference type="EMBL" id="JBHSOF010000002">
    <property type="protein sequence ID" value="MFC5661879.1"/>
    <property type="molecule type" value="Genomic_DNA"/>
</dbReference>
<organism evidence="1 2">
    <name type="scientific">Kitasatospora misakiensis</name>
    <dbReference type="NCBI Taxonomy" id="67330"/>
    <lineage>
        <taxon>Bacteria</taxon>
        <taxon>Bacillati</taxon>
        <taxon>Actinomycetota</taxon>
        <taxon>Actinomycetes</taxon>
        <taxon>Kitasatosporales</taxon>
        <taxon>Streptomycetaceae</taxon>
        <taxon>Kitasatospora</taxon>
    </lineage>
</organism>
<evidence type="ECO:0000313" key="2">
    <source>
        <dbReference type="Proteomes" id="UP001595975"/>
    </source>
</evidence>
<evidence type="ECO:0000313" key="1">
    <source>
        <dbReference type="EMBL" id="MFC5661879.1"/>
    </source>
</evidence>
<protein>
    <submittedName>
        <fullName evidence="1">Uncharacterized protein</fullName>
    </submittedName>
</protein>
<reference evidence="2" key="1">
    <citation type="journal article" date="2019" name="Int. J. Syst. Evol. Microbiol.">
        <title>The Global Catalogue of Microorganisms (GCM) 10K type strain sequencing project: providing services to taxonomists for standard genome sequencing and annotation.</title>
        <authorList>
            <consortium name="The Broad Institute Genomics Platform"/>
            <consortium name="The Broad Institute Genome Sequencing Center for Infectious Disease"/>
            <person name="Wu L."/>
            <person name="Ma J."/>
        </authorList>
    </citation>
    <scope>NUCLEOTIDE SEQUENCE [LARGE SCALE GENOMIC DNA]</scope>
    <source>
        <strain evidence="2">CGMCC 4.1437</strain>
    </source>
</reference>
<accession>A0ABW0WYV6</accession>
<sequence length="74" mass="8036">MATLIALFAGLLVVVAGLAVHLHRRRSGPTENLDGVLAEQERLAQARALRSSYSSIAMHSSHGLTTDDLGRYHR</sequence>
<dbReference type="RefSeq" id="WP_380223469.1">
    <property type="nucleotide sequence ID" value="NZ_JBHSOF010000002.1"/>
</dbReference>
<name>A0ABW0WYV6_9ACTN</name>
<keyword evidence="2" id="KW-1185">Reference proteome</keyword>
<gene>
    <name evidence="1" type="ORF">ACFP3U_02660</name>
</gene>
<dbReference type="Proteomes" id="UP001595975">
    <property type="component" value="Unassembled WGS sequence"/>
</dbReference>
<comment type="caution">
    <text evidence="1">The sequence shown here is derived from an EMBL/GenBank/DDBJ whole genome shotgun (WGS) entry which is preliminary data.</text>
</comment>